<dbReference type="OrthoDB" id="637626at2759"/>
<dbReference type="InterPro" id="IPR016167">
    <property type="entry name" value="FAD-bd_PCMH_sub1"/>
</dbReference>
<gene>
    <name evidence="1" type="ORF">E2562_039421</name>
</gene>
<dbReference type="InterPro" id="IPR016169">
    <property type="entry name" value="FAD-bd_PCMH_sub2"/>
</dbReference>
<evidence type="ECO:0000313" key="1">
    <source>
        <dbReference type="EMBL" id="KAF0904997.1"/>
    </source>
</evidence>
<dbReference type="Gene3D" id="3.30.465.10">
    <property type="match status" value="1"/>
</dbReference>
<name>A0A6G1CY27_9ORYZ</name>
<evidence type="ECO:0000313" key="2">
    <source>
        <dbReference type="Proteomes" id="UP000479710"/>
    </source>
</evidence>
<dbReference type="InterPro" id="IPR036318">
    <property type="entry name" value="FAD-bd_PCMH-like_sf"/>
</dbReference>
<accession>A0A6G1CY27</accession>
<dbReference type="AlphaFoldDB" id="A0A6G1CY27"/>
<reference evidence="1 2" key="1">
    <citation type="submission" date="2019-11" db="EMBL/GenBank/DDBJ databases">
        <title>Whole genome sequence of Oryza granulata.</title>
        <authorList>
            <person name="Li W."/>
        </authorList>
    </citation>
    <scope>NUCLEOTIDE SEQUENCE [LARGE SCALE GENOMIC DNA]</scope>
    <source>
        <strain evidence="2">cv. Menghai</strain>
        <tissue evidence="1">Leaf</tissue>
    </source>
</reference>
<dbReference type="GO" id="GO:0050660">
    <property type="term" value="F:flavin adenine dinucleotide binding"/>
    <property type="evidence" value="ECO:0007669"/>
    <property type="project" value="InterPro"/>
</dbReference>
<evidence type="ECO:0008006" key="3">
    <source>
        <dbReference type="Google" id="ProtNLM"/>
    </source>
</evidence>
<comment type="caution">
    <text evidence="1">The sequence shown here is derived from an EMBL/GenBank/DDBJ whole genome shotgun (WGS) entry which is preliminary data.</text>
</comment>
<organism evidence="1 2">
    <name type="scientific">Oryza meyeriana var. granulata</name>
    <dbReference type="NCBI Taxonomy" id="110450"/>
    <lineage>
        <taxon>Eukaryota</taxon>
        <taxon>Viridiplantae</taxon>
        <taxon>Streptophyta</taxon>
        <taxon>Embryophyta</taxon>
        <taxon>Tracheophyta</taxon>
        <taxon>Spermatophyta</taxon>
        <taxon>Magnoliopsida</taxon>
        <taxon>Liliopsida</taxon>
        <taxon>Poales</taxon>
        <taxon>Poaceae</taxon>
        <taxon>BOP clade</taxon>
        <taxon>Oryzoideae</taxon>
        <taxon>Oryzeae</taxon>
        <taxon>Oryzinae</taxon>
        <taxon>Oryza</taxon>
        <taxon>Oryza meyeriana</taxon>
    </lineage>
</organism>
<dbReference type="GO" id="GO:0016491">
    <property type="term" value="F:oxidoreductase activity"/>
    <property type="evidence" value="ECO:0007669"/>
    <property type="project" value="UniProtKB-ARBA"/>
</dbReference>
<dbReference type="Proteomes" id="UP000479710">
    <property type="component" value="Unassembled WGS sequence"/>
</dbReference>
<dbReference type="SUPFAM" id="SSF56176">
    <property type="entry name" value="FAD-binding/transporter-associated domain-like"/>
    <property type="match status" value="1"/>
</dbReference>
<dbReference type="Gene3D" id="3.30.43.10">
    <property type="entry name" value="Uridine Diphospho-n-acetylenolpyruvylglucosamine Reductase, domain 2"/>
    <property type="match status" value="1"/>
</dbReference>
<keyword evidence="2" id="KW-1185">Reference proteome</keyword>
<protein>
    <recommendedName>
        <fullName evidence="3">FAD linked oxidase N-terminal domain-containing protein</fullName>
    </recommendedName>
</protein>
<dbReference type="PANTHER" id="PTHR32448">
    <property type="entry name" value="OS08G0158400 PROTEIN"/>
    <property type="match status" value="1"/>
</dbReference>
<proteinExistence type="predicted"/>
<dbReference type="EMBL" id="SPHZ02000008">
    <property type="protein sequence ID" value="KAF0904997.1"/>
    <property type="molecule type" value="Genomic_DNA"/>
</dbReference>
<sequence length="138" mass="14834">MASSVRNPRFLVPGTVRPLCVVTPTNASHGLGAVLCGRRHGMRLRMCSGGHDYERGPNPGLAFPAMMMRKYGLSVDNVLDAMVVDANGRILDKKTMGRDYFWAISGGGESFSIVLSWKDAGSSKTASLDTAARRDAES</sequence>